<dbReference type="InterPro" id="IPR003439">
    <property type="entry name" value="ABC_transporter-like_ATP-bd"/>
</dbReference>
<feature type="domain" description="ABC transporter" evidence="8">
    <location>
        <begin position="377"/>
        <end position="614"/>
    </location>
</feature>
<feature type="transmembrane region" description="Helical" evidence="7">
    <location>
        <begin position="94"/>
        <end position="112"/>
    </location>
</feature>
<proteinExistence type="predicted"/>
<keyword evidence="3" id="KW-0547">Nucleotide-binding</keyword>
<dbReference type="InterPro" id="IPR036640">
    <property type="entry name" value="ABC1_TM_sf"/>
</dbReference>
<evidence type="ECO:0000256" key="4">
    <source>
        <dbReference type="ARBA" id="ARBA00022840"/>
    </source>
</evidence>
<evidence type="ECO:0000256" key="6">
    <source>
        <dbReference type="ARBA" id="ARBA00023136"/>
    </source>
</evidence>
<dbReference type="SUPFAM" id="SSF52540">
    <property type="entry name" value="P-loop containing nucleoside triphosphate hydrolases"/>
    <property type="match status" value="1"/>
</dbReference>
<keyword evidence="11" id="KW-1185">Reference proteome</keyword>
<dbReference type="PROSITE" id="PS50893">
    <property type="entry name" value="ABC_TRANSPORTER_2"/>
    <property type="match status" value="1"/>
</dbReference>
<keyword evidence="5 7" id="KW-1133">Transmembrane helix</keyword>
<gene>
    <name evidence="10" type="ORF">HNR40_009260</name>
</gene>
<feature type="transmembrane region" description="Helical" evidence="7">
    <location>
        <begin position="170"/>
        <end position="191"/>
    </location>
</feature>
<comment type="subcellular location">
    <subcellularLocation>
        <location evidence="1">Cell membrane</location>
        <topology evidence="1">Multi-pass membrane protein</topology>
    </subcellularLocation>
</comment>
<protein>
    <submittedName>
        <fullName evidence="10">ATP-binding cassette subfamily B protein/ATP-binding cassette subfamily C protein</fullName>
    </submittedName>
</protein>
<evidence type="ECO:0000256" key="7">
    <source>
        <dbReference type="SAM" id="Phobius"/>
    </source>
</evidence>
<dbReference type="Pfam" id="PF00005">
    <property type="entry name" value="ABC_tran"/>
    <property type="match status" value="1"/>
</dbReference>
<evidence type="ECO:0000256" key="1">
    <source>
        <dbReference type="ARBA" id="ARBA00004651"/>
    </source>
</evidence>
<dbReference type="GO" id="GO:0016887">
    <property type="term" value="F:ATP hydrolysis activity"/>
    <property type="evidence" value="ECO:0007669"/>
    <property type="project" value="InterPro"/>
</dbReference>
<feature type="transmembrane region" description="Helical" evidence="7">
    <location>
        <begin position="197"/>
        <end position="214"/>
    </location>
</feature>
<dbReference type="EMBL" id="JACHIN010000019">
    <property type="protein sequence ID" value="MBB5083755.1"/>
    <property type="molecule type" value="Genomic_DNA"/>
</dbReference>
<evidence type="ECO:0000256" key="2">
    <source>
        <dbReference type="ARBA" id="ARBA00022692"/>
    </source>
</evidence>
<evidence type="ECO:0000256" key="5">
    <source>
        <dbReference type="ARBA" id="ARBA00022989"/>
    </source>
</evidence>
<dbReference type="SMART" id="SM00382">
    <property type="entry name" value="AAA"/>
    <property type="match status" value="1"/>
</dbReference>
<dbReference type="Gene3D" id="3.40.50.300">
    <property type="entry name" value="P-loop containing nucleotide triphosphate hydrolases"/>
    <property type="match status" value="1"/>
</dbReference>
<dbReference type="InterPro" id="IPR039421">
    <property type="entry name" value="Type_1_exporter"/>
</dbReference>
<dbReference type="PANTHER" id="PTHR43394">
    <property type="entry name" value="ATP-DEPENDENT PERMEASE MDL1, MITOCHONDRIAL"/>
    <property type="match status" value="1"/>
</dbReference>
<dbReference type="InterPro" id="IPR027417">
    <property type="entry name" value="P-loop_NTPase"/>
</dbReference>
<dbReference type="PROSITE" id="PS50929">
    <property type="entry name" value="ABC_TM1F"/>
    <property type="match status" value="1"/>
</dbReference>
<organism evidence="10 11">
    <name type="scientific">Nonomuraea endophytica</name>
    <dbReference type="NCBI Taxonomy" id="714136"/>
    <lineage>
        <taxon>Bacteria</taxon>
        <taxon>Bacillati</taxon>
        <taxon>Actinomycetota</taxon>
        <taxon>Actinomycetes</taxon>
        <taxon>Streptosporangiales</taxon>
        <taxon>Streptosporangiaceae</taxon>
        <taxon>Nonomuraea</taxon>
    </lineage>
</organism>
<evidence type="ECO:0000313" key="10">
    <source>
        <dbReference type="EMBL" id="MBB5083755.1"/>
    </source>
</evidence>
<keyword evidence="2 7" id="KW-0812">Transmembrane</keyword>
<feature type="transmembrane region" description="Helical" evidence="7">
    <location>
        <begin position="55"/>
        <end position="74"/>
    </location>
</feature>
<evidence type="ECO:0000313" key="11">
    <source>
        <dbReference type="Proteomes" id="UP000568380"/>
    </source>
</evidence>
<evidence type="ECO:0000259" key="8">
    <source>
        <dbReference type="PROSITE" id="PS50893"/>
    </source>
</evidence>
<sequence length="623" mass="67596">MADDSLDGLELKEEAWWAHDAEVTASGLFTMLRRLPALIRDVLVLSWRTSRVDTVVMMGSTLVSEIFTAIGLLATTDVLTQLFSAVPTPERLAAAVPGIAAVVGAAVLRSAFREAGQWARDRLDPLLMQTVHNRMVRLTTGVELVAFDDPVFHDQMQRTSMTAVRGPSMLLWAVMSTLSGFIGLGAISGALGVLHPVLLPLILLSAVPSTWASVRVARVNYQVTAGIAAARRRQGTLQDLMTERPAAAEIRSYTMRSYLLAEFARIYRWVTRYELRAVRRQQVAGIWGSLFGGLATGLVYGALGLLLWTGQVHLAVAATAVLAIQRAGSATSQALHGVNRAYEAGLFYEDYVHFCADAEARAEVSGNTAPPAEPDRVRVEGIDFTYPAADTPALTGVSIRIEPGEIVALVGENGSGKTTLAKVIGGLYLPDAGTVTWGGVDERRIDRSALRERIAVIAQDFTHWPLTAGQNIAIGRHDSGESLDAALTASGADAVVERLPYGLETMLDPSYKGGTELSGGQWQRIAVARGLYRDAPLLICDEPTASLDARSEHAIFESIRRHAVQRTVLMITHRLASVRWADRIYVLEHGKVVEEGTHVSLMERSGIYAEMFTLQSRAYTEEG</sequence>
<feature type="transmembrane region" description="Helical" evidence="7">
    <location>
        <begin position="286"/>
        <end position="308"/>
    </location>
</feature>
<feature type="domain" description="ABC transmembrane type-1" evidence="9">
    <location>
        <begin position="55"/>
        <end position="343"/>
    </location>
</feature>
<evidence type="ECO:0000256" key="3">
    <source>
        <dbReference type="ARBA" id="ARBA00022741"/>
    </source>
</evidence>
<dbReference type="InterPro" id="IPR011527">
    <property type="entry name" value="ABC1_TM_dom"/>
</dbReference>
<dbReference type="PANTHER" id="PTHR43394:SF1">
    <property type="entry name" value="ATP-BINDING CASSETTE SUB-FAMILY B MEMBER 10, MITOCHONDRIAL"/>
    <property type="match status" value="1"/>
</dbReference>
<evidence type="ECO:0000259" key="9">
    <source>
        <dbReference type="PROSITE" id="PS50929"/>
    </source>
</evidence>
<comment type="caution">
    <text evidence="10">The sequence shown here is derived from an EMBL/GenBank/DDBJ whole genome shotgun (WGS) entry which is preliminary data.</text>
</comment>
<dbReference type="RefSeq" id="WP_184973157.1">
    <property type="nucleotide sequence ID" value="NZ_JACHIN010000019.1"/>
</dbReference>
<dbReference type="Gene3D" id="1.20.1560.10">
    <property type="entry name" value="ABC transporter type 1, transmembrane domain"/>
    <property type="match status" value="1"/>
</dbReference>
<dbReference type="GO" id="GO:0005524">
    <property type="term" value="F:ATP binding"/>
    <property type="evidence" value="ECO:0007669"/>
    <property type="project" value="UniProtKB-KW"/>
</dbReference>
<dbReference type="AlphaFoldDB" id="A0A7W8EK19"/>
<keyword evidence="6 7" id="KW-0472">Membrane</keyword>
<accession>A0A7W8EK19</accession>
<reference evidence="10 11" key="1">
    <citation type="submission" date="2020-08" db="EMBL/GenBank/DDBJ databases">
        <title>Genomic Encyclopedia of Type Strains, Phase IV (KMG-IV): sequencing the most valuable type-strain genomes for metagenomic binning, comparative biology and taxonomic classification.</title>
        <authorList>
            <person name="Goeker M."/>
        </authorList>
    </citation>
    <scope>NUCLEOTIDE SEQUENCE [LARGE SCALE GENOMIC DNA]</scope>
    <source>
        <strain evidence="10 11">DSM 45385</strain>
    </source>
</reference>
<dbReference type="Proteomes" id="UP000568380">
    <property type="component" value="Unassembled WGS sequence"/>
</dbReference>
<keyword evidence="4 10" id="KW-0067">ATP-binding</keyword>
<dbReference type="SUPFAM" id="SSF90123">
    <property type="entry name" value="ABC transporter transmembrane region"/>
    <property type="match status" value="1"/>
</dbReference>
<dbReference type="GO" id="GO:0015421">
    <property type="term" value="F:ABC-type oligopeptide transporter activity"/>
    <property type="evidence" value="ECO:0007669"/>
    <property type="project" value="TreeGrafter"/>
</dbReference>
<dbReference type="PROSITE" id="PS00211">
    <property type="entry name" value="ABC_TRANSPORTER_1"/>
    <property type="match status" value="1"/>
</dbReference>
<dbReference type="InterPro" id="IPR017871">
    <property type="entry name" value="ABC_transporter-like_CS"/>
</dbReference>
<name>A0A7W8EK19_9ACTN</name>
<dbReference type="InterPro" id="IPR003593">
    <property type="entry name" value="AAA+_ATPase"/>
</dbReference>
<dbReference type="GO" id="GO:0005886">
    <property type="term" value="C:plasma membrane"/>
    <property type="evidence" value="ECO:0007669"/>
    <property type="project" value="UniProtKB-SubCell"/>
</dbReference>